<evidence type="ECO:0000256" key="1">
    <source>
        <dbReference type="ARBA" id="ARBA00022729"/>
    </source>
</evidence>
<evidence type="ECO:0000259" key="4">
    <source>
        <dbReference type="Pfam" id="PF13205"/>
    </source>
</evidence>
<evidence type="ECO:0000256" key="2">
    <source>
        <dbReference type="SAM" id="MobiDB-lite"/>
    </source>
</evidence>
<feature type="chain" id="PRO_5016867165" evidence="3">
    <location>
        <begin position="21"/>
        <end position="719"/>
    </location>
</feature>
<evidence type="ECO:0000313" key="6">
    <source>
        <dbReference type="Proteomes" id="UP000252995"/>
    </source>
</evidence>
<evidence type="ECO:0000313" key="5">
    <source>
        <dbReference type="EMBL" id="RBP25040.1"/>
    </source>
</evidence>
<sequence length="719" mass="73629">MNISKTHWVPLALASAIALSGCGGSGGPSDPRIEAPDDTNTDTNANDSSQQAMFCSDPDTRFGVVEFVPADGASDVETNRSIRVTFNANIDEASVSESTLPLELGNGASRIPVTYSVTGSTVVIDPVSEFLSGNTEYRVTATTSLSAACDGDVEKALAEAASSSFTTGEEMDAQAPRVVASSPQSGETLAATDSDVMVQFDEPIDPQTVTSDTLRVVRIDENGNELGQVEPENLQVNGDSVIYDPAGDFNGQSFYKIKFDSGITDLAGNPLELPSDEPVFRTGGLVVLLNDSLVSQIPVLGDGLNALGGQLLAPLEFGEADDGLSNLDNVLLLQVPLVSGLTDLLSGASNFSGVQTTTVDGTPFEDFSSALVAACDPKSVTTTDPAADCALGLDLGLDVTQLQSLADTFTGGDVGQVPTLIQSLATTLATGDFNNLPPELSEMLGGQLFPREDGLGVELRLVDDSSLPLPTPAEDGLLTVLDALGQIPVLGELFNQTDGKPLVDVGLLEGELLGLDLGGLASVNVLSGTETLIGENGILNLGGALFDALSIVTDQLPGLGDGTGGGVPLDPADLPLIGTLIGFLDLGNLDGVGLSPELLSPLTDLLQLPSDSLTPDNLPLVGELLSLLPTDLDSGALNDIPVLGDLISQLLSLNPGEDADLSQIPLVGDILNLITGGLTGGGESGSLDSLTDLLDPSQLQDLPLIGGILDGLLGALPTG</sequence>
<dbReference type="InterPro" id="IPR032812">
    <property type="entry name" value="SbsA_Ig"/>
</dbReference>
<reference evidence="5 6" key="1">
    <citation type="submission" date="2018-06" db="EMBL/GenBank/DDBJ databases">
        <title>Freshwater and sediment microbial communities from various areas in North America, analyzing microbe dynamics in response to fracking.</title>
        <authorList>
            <person name="Lamendella R."/>
        </authorList>
    </citation>
    <scope>NUCLEOTIDE SEQUENCE [LARGE SCALE GENOMIC DNA]</scope>
    <source>
        <strain evidence="5 6">114J</strain>
    </source>
</reference>
<dbReference type="EMBL" id="QNRO01000024">
    <property type="protein sequence ID" value="RBP25040.1"/>
    <property type="molecule type" value="Genomic_DNA"/>
</dbReference>
<keyword evidence="1 3" id="KW-0732">Signal</keyword>
<protein>
    <submittedName>
        <fullName evidence="5">Ig-like domain-containing protein</fullName>
    </submittedName>
</protein>
<organism evidence="5 6">
    <name type="scientific">Marinobacter pelagius</name>
    <dbReference type="NCBI Taxonomy" id="379482"/>
    <lineage>
        <taxon>Bacteria</taxon>
        <taxon>Pseudomonadati</taxon>
        <taxon>Pseudomonadota</taxon>
        <taxon>Gammaproteobacteria</taxon>
        <taxon>Pseudomonadales</taxon>
        <taxon>Marinobacteraceae</taxon>
        <taxon>Marinobacter</taxon>
    </lineage>
</organism>
<proteinExistence type="predicted"/>
<feature type="domain" description="SbsA Ig-like" evidence="4">
    <location>
        <begin position="172"/>
        <end position="276"/>
    </location>
</feature>
<accession>A0A366GFG6</accession>
<comment type="caution">
    <text evidence="5">The sequence shown here is derived from an EMBL/GenBank/DDBJ whole genome shotgun (WGS) entry which is preliminary data.</text>
</comment>
<dbReference type="PROSITE" id="PS51257">
    <property type="entry name" value="PROKAR_LIPOPROTEIN"/>
    <property type="match status" value="1"/>
</dbReference>
<feature type="signal peptide" evidence="3">
    <location>
        <begin position="1"/>
        <end position="20"/>
    </location>
</feature>
<name>A0A366GFG6_9GAMM</name>
<feature type="region of interest" description="Disordered" evidence="2">
    <location>
        <begin position="24"/>
        <end position="51"/>
    </location>
</feature>
<dbReference type="RefSeq" id="WP_181800008.1">
    <property type="nucleotide sequence ID" value="NZ_QNRO01000024.1"/>
</dbReference>
<feature type="domain" description="SbsA Ig-like" evidence="4">
    <location>
        <begin position="60"/>
        <end position="167"/>
    </location>
</feature>
<gene>
    <name evidence="5" type="ORF">DET50_12433</name>
</gene>
<dbReference type="Proteomes" id="UP000252995">
    <property type="component" value="Unassembled WGS sequence"/>
</dbReference>
<dbReference type="InterPro" id="IPR014755">
    <property type="entry name" value="Cu-Rt/internalin_Ig-like"/>
</dbReference>
<evidence type="ECO:0000256" key="3">
    <source>
        <dbReference type="SAM" id="SignalP"/>
    </source>
</evidence>
<dbReference type="AlphaFoldDB" id="A0A366GFG6"/>
<dbReference type="Gene3D" id="2.60.40.1220">
    <property type="match status" value="2"/>
</dbReference>
<dbReference type="Pfam" id="PF13205">
    <property type="entry name" value="Big_5"/>
    <property type="match status" value="2"/>
</dbReference>